<gene>
    <name evidence="1" type="ORF">ON006_21770</name>
</gene>
<evidence type="ECO:0000313" key="2">
    <source>
        <dbReference type="Proteomes" id="UP001164653"/>
    </source>
</evidence>
<keyword evidence="2" id="KW-1185">Reference proteome</keyword>
<dbReference type="EMBL" id="CP112998">
    <property type="protein sequence ID" value="WAC10373.1"/>
    <property type="molecule type" value="Genomic_DNA"/>
</dbReference>
<dbReference type="RefSeq" id="WP_267609903.1">
    <property type="nucleotide sequence ID" value="NZ_CP112998.1"/>
</dbReference>
<dbReference type="KEGG" id="dpf:ON006_21770"/>
<dbReference type="Proteomes" id="UP001164653">
    <property type="component" value="Chromosome"/>
</dbReference>
<dbReference type="AlphaFoldDB" id="A0A9E8N6R0"/>
<evidence type="ECO:0000313" key="1">
    <source>
        <dbReference type="EMBL" id="WAC10373.1"/>
    </source>
</evidence>
<sequence>MLILGTCSDVRTFESVEDKQFKNALNEVVKKADLKLKKGERAFFRLDTLTKFKWDKMYSIPGNVLKREIEKQIGIPWEFGGGMGFITEGNLLLIFIKDKKVVSTVEFIDGDKRFVPFSIGVLGENMPYSKSSYFIYKQFYAKDGYNIQVVPTENKEVLPDSELINNLRTVSLD</sequence>
<organism evidence="1 2">
    <name type="scientific">Dyadobacter pollutisoli</name>
    <dbReference type="NCBI Taxonomy" id="2910158"/>
    <lineage>
        <taxon>Bacteria</taxon>
        <taxon>Pseudomonadati</taxon>
        <taxon>Bacteroidota</taxon>
        <taxon>Cytophagia</taxon>
        <taxon>Cytophagales</taxon>
        <taxon>Spirosomataceae</taxon>
        <taxon>Dyadobacter</taxon>
    </lineage>
</organism>
<reference evidence="1" key="1">
    <citation type="submission" date="2022-11" db="EMBL/GenBank/DDBJ databases">
        <title>Dyadobacter pollutisoli sp. nov., isolated from plastic dumped soil.</title>
        <authorList>
            <person name="Kim J.M."/>
            <person name="Kim K.R."/>
            <person name="Lee J.K."/>
            <person name="Hao L."/>
            <person name="Jeon C.O."/>
        </authorList>
    </citation>
    <scope>NUCLEOTIDE SEQUENCE</scope>
    <source>
        <strain evidence="1">U1</strain>
    </source>
</reference>
<accession>A0A9E8N6R0</accession>
<name>A0A9E8N6R0_9BACT</name>
<proteinExistence type="predicted"/>
<protein>
    <submittedName>
        <fullName evidence="1">Uncharacterized protein</fullName>
    </submittedName>
</protein>